<evidence type="ECO:0000256" key="3">
    <source>
        <dbReference type="ARBA" id="ARBA00022723"/>
    </source>
</evidence>
<dbReference type="eggNOG" id="COG0535">
    <property type="taxonomic scope" value="Bacteria"/>
</dbReference>
<evidence type="ECO:0000256" key="1">
    <source>
        <dbReference type="ARBA" id="ARBA00001966"/>
    </source>
</evidence>
<keyword evidence="2" id="KW-0949">S-adenosyl-L-methionine</keyword>
<dbReference type="HOGENOM" id="CLU_860281_0_0_7"/>
<reference evidence="7 8" key="2">
    <citation type="journal article" date="2010" name="Stand. Genomic Sci.">
        <title>Complete genome sequence of Sulfurospirillum deleyianum type strain (5175).</title>
        <authorList>
            <person name="Sikorski J."/>
            <person name="Lapidus A."/>
            <person name="Copeland A."/>
            <person name="Glavina Del Rio T."/>
            <person name="Nolan M."/>
            <person name="Lucas S."/>
            <person name="Chen F."/>
            <person name="Tice H."/>
            <person name="Cheng J.F."/>
            <person name="Saunders E."/>
            <person name="Bruce D."/>
            <person name="Goodwin L."/>
            <person name="Pitluck S."/>
            <person name="Ovchinnikova G."/>
            <person name="Pati A."/>
            <person name="Ivanova N."/>
            <person name="Mavromatis K."/>
            <person name="Chen A."/>
            <person name="Palaniappan K."/>
            <person name="Chain P."/>
            <person name="Land M."/>
            <person name="Hauser L."/>
            <person name="Chang Y.J."/>
            <person name="Jeffries C.D."/>
            <person name="Brettin T."/>
            <person name="Detter J.C."/>
            <person name="Han C."/>
            <person name="Rohde M."/>
            <person name="Lang E."/>
            <person name="Spring S."/>
            <person name="Goker M."/>
            <person name="Bristow J."/>
            <person name="Eisen J.A."/>
            <person name="Markowitz V."/>
            <person name="Hugenholtz P."/>
            <person name="Kyrpides N.C."/>
            <person name="Klenk H.P."/>
        </authorList>
    </citation>
    <scope>NUCLEOTIDE SEQUENCE [LARGE SCALE GENOMIC DNA]</scope>
    <source>
        <strain evidence="8">ATCC 51133 / DSM 6946 / 5175</strain>
    </source>
</reference>
<dbReference type="OrthoDB" id="9772409at2"/>
<dbReference type="SFLD" id="SFLDS00029">
    <property type="entry name" value="Radical_SAM"/>
    <property type="match status" value="1"/>
</dbReference>
<dbReference type="EMBL" id="CP001816">
    <property type="protein sequence ID" value="ACZ13237.1"/>
    <property type="molecule type" value="Genomic_DNA"/>
</dbReference>
<dbReference type="InterPro" id="IPR013785">
    <property type="entry name" value="Aldolase_TIM"/>
</dbReference>
<organism evidence="7 8">
    <name type="scientific">Sulfurospirillum deleyianum (strain ATCC 51133 / DSM 6946 / 5175)</name>
    <dbReference type="NCBI Taxonomy" id="525898"/>
    <lineage>
        <taxon>Bacteria</taxon>
        <taxon>Pseudomonadati</taxon>
        <taxon>Campylobacterota</taxon>
        <taxon>Epsilonproteobacteria</taxon>
        <taxon>Campylobacterales</taxon>
        <taxon>Sulfurospirillaceae</taxon>
        <taxon>Sulfurospirillum</taxon>
    </lineage>
</organism>
<feature type="domain" description="Radical SAM core" evidence="6">
    <location>
        <begin position="1"/>
        <end position="210"/>
    </location>
</feature>
<keyword evidence="8" id="KW-1185">Reference proteome</keyword>
<dbReference type="PANTHER" id="PTHR11228:SF7">
    <property type="entry name" value="PQQA PEPTIDE CYCLASE"/>
    <property type="match status" value="1"/>
</dbReference>
<dbReference type="InterPro" id="IPR058240">
    <property type="entry name" value="rSAM_sf"/>
</dbReference>
<evidence type="ECO:0000256" key="5">
    <source>
        <dbReference type="ARBA" id="ARBA00023014"/>
    </source>
</evidence>
<comment type="cofactor">
    <cofactor evidence="1">
        <name>[4Fe-4S] cluster</name>
        <dbReference type="ChEBI" id="CHEBI:49883"/>
    </cofactor>
</comment>
<dbReference type="PROSITE" id="PS51918">
    <property type="entry name" value="RADICAL_SAM"/>
    <property type="match status" value="1"/>
</dbReference>
<keyword evidence="4" id="KW-0408">Iron</keyword>
<dbReference type="STRING" id="525898.Sdel_2225"/>
<accession>D1B567</accession>
<keyword evidence="3" id="KW-0479">Metal-binding</keyword>
<evidence type="ECO:0000256" key="2">
    <source>
        <dbReference type="ARBA" id="ARBA00022691"/>
    </source>
</evidence>
<name>D1B567_SULD5</name>
<gene>
    <name evidence="7" type="ordered locus">Sdel_2225</name>
</gene>
<dbReference type="PANTHER" id="PTHR11228">
    <property type="entry name" value="RADICAL SAM DOMAIN PROTEIN"/>
    <property type="match status" value="1"/>
</dbReference>
<dbReference type="InterPro" id="IPR007197">
    <property type="entry name" value="rSAM"/>
</dbReference>
<dbReference type="SFLD" id="SFLDG01067">
    <property type="entry name" value="SPASM/twitch_domain_containing"/>
    <property type="match status" value="1"/>
</dbReference>
<dbReference type="AlphaFoldDB" id="D1B567"/>
<dbReference type="GO" id="GO:0046872">
    <property type="term" value="F:metal ion binding"/>
    <property type="evidence" value="ECO:0007669"/>
    <property type="project" value="UniProtKB-KW"/>
</dbReference>
<evidence type="ECO:0000259" key="6">
    <source>
        <dbReference type="PROSITE" id="PS51918"/>
    </source>
</evidence>
<dbReference type="Gene3D" id="3.20.20.70">
    <property type="entry name" value="Aldolase class I"/>
    <property type="match status" value="1"/>
</dbReference>
<protein>
    <submittedName>
        <fullName evidence="7">Radical SAM domain protein</fullName>
    </submittedName>
</protein>
<evidence type="ECO:0000313" key="7">
    <source>
        <dbReference type="EMBL" id="ACZ13237.1"/>
    </source>
</evidence>
<dbReference type="RefSeq" id="WP_012857982.1">
    <property type="nucleotide sequence ID" value="NC_013512.1"/>
</dbReference>
<dbReference type="GO" id="GO:0003824">
    <property type="term" value="F:catalytic activity"/>
    <property type="evidence" value="ECO:0007669"/>
    <property type="project" value="InterPro"/>
</dbReference>
<keyword evidence="5" id="KW-0411">Iron-sulfur</keyword>
<proteinExistence type="predicted"/>
<dbReference type="Proteomes" id="UP000002222">
    <property type="component" value="Chromosome"/>
</dbReference>
<dbReference type="SUPFAM" id="SSF102114">
    <property type="entry name" value="Radical SAM enzymes"/>
    <property type="match status" value="1"/>
</dbReference>
<dbReference type="Pfam" id="PF04055">
    <property type="entry name" value="Radical_SAM"/>
    <property type="match status" value="1"/>
</dbReference>
<dbReference type="GO" id="GO:0051536">
    <property type="term" value="F:iron-sulfur cluster binding"/>
    <property type="evidence" value="ECO:0007669"/>
    <property type="project" value="UniProtKB-KW"/>
</dbReference>
<reference evidence="8" key="1">
    <citation type="submission" date="2009-11" db="EMBL/GenBank/DDBJ databases">
        <title>The complete genome of Sulfurospirillum deleyianum DSM 6946.</title>
        <authorList>
            <consortium name="US DOE Joint Genome Institute (JGI-PGF)"/>
            <person name="Lucas S."/>
            <person name="Copeland A."/>
            <person name="Lapidus A."/>
            <person name="Glavina del Rio T."/>
            <person name="Dalin E."/>
            <person name="Tice H."/>
            <person name="Bruce D."/>
            <person name="Goodwin L."/>
            <person name="Pitluck S."/>
            <person name="Kyrpides N."/>
            <person name="Mavromatis K."/>
            <person name="Ivanova N."/>
            <person name="Ovchinnikova G."/>
            <person name="Munk A.C."/>
            <person name="Lu M."/>
            <person name="Brettin T."/>
            <person name="Detter J.C."/>
            <person name="Han C."/>
            <person name="Tapia R."/>
            <person name="Larimer F."/>
            <person name="Land M."/>
            <person name="Hauser L."/>
            <person name="Markowitz V."/>
            <person name="Cheng J.F."/>
            <person name="Hugenholtz P."/>
            <person name="Woyke T."/>
            <person name="Wu D."/>
            <person name="Aumann P."/>
            <person name="Schneider S."/>
            <person name="Lang E."/>
            <person name="Spring S."/>
            <person name="Klenk H.P."/>
            <person name="Eisen J.A."/>
        </authorList>
    </citation>
    <scope>NUCLEOTIDE SEQUENCE [LARGE SCALE GENOMIC DNA]</scope>
    <source>
        <strain evidence="8">ATCC 51133 / DSM 6946 / 5175</strain>
    </source>
</reference>
<dbReference type="CDD" id="cd01335">
    <property type="entry name" value="Radical_SAM"/>
    <property type="match status" value="1"/>
</dbReference>
<dbReference type="KEGG" id="sdl:Sdel_2225"/>
<sequence length="286" mass="32818">MKYSFDIEISSACNLSCINCAYNKSISKKQFMTLENFINIQKHIEAQFPQNRSISLIGLGEQTLHPQFSIIVDNLKSGIKKDLFISTNGTTLKELYNDLNKFDYVSVSVDAISSSVYNKVRPGFDFDRLVQSFSLLRPLKIKQSSFVINEDNAHEAKDFIAFSLDHGFNKIYFEIANSPWHQNHKDLKPLWLELQHFVKKQNLDHFVSFQKPTSRICDYVSTIIKIGVNGNIRICPFIDKEGAEFLAKSSVWIDAQNKFLLKQIELGKMKECFTCNHLGLDSLKVD</sequence>
<evidence type="ECO:0000313" key="8">
    <source>
        <dbReference type="Proteomes" id="UP000002222"/>
    </source>
</evidence>
<dbReference type="InterPro" id="IPR050377">
    <property type="entry name" value="Radical_SAM_PqqE_MftC-like"/>
</dbReference>
<evidence type="ECO:0000256" key="4">
    <source>
        <dbReference type="ARBA" id="ARBA00023004"/>
    </source>
</evidence>